<comment type="pathway">
    <text evidence="1">Carbohydrate degradation; glycolysis; D-glyceraldehyde 3-phosphate and glycerone phosphate from D-glucose: step 4/4.</text>
</comment>
<name>A0ABS4R337_9HYPH</name>
<keyword evidence="4 6" id="KW-0324">Glycolysis</keyword>
<gene>
    <name evidence="7" type="ORF">J2Z31_003843</name>
</gene>
<dbReference type="Gene3D" id="3.20.20.70">
    <property type="entry name" value="Aldolase class I"/>
    <property type="match status" value="1"/>
</dbReference>
<dbReference type="GO" id="GO:0004332">
    <property type="term" value="F:fructose-bisphosphate aldolase activity"/>
    <property type="evidence" value="ECO:0007669"/>
    <property type="project" value="UniProtKB-EC"/>
</dbReference>
<sequence length="341" mass="37145">MSERLEDIAVAMVANGRGLLAADESTGTIKKRFDGIGLESTESSRRDYREMLLRSDEAMRNYISGVILYEETLFQKAADGTPLVNIIRNAGSIPGIKVDAGAKPMPYFPNETITEGLDGLAGRLAKYYEAGARFAKWRGVIAVSDTLPTWGAVKSNAHALARYAALCQEARIVPIVEPEVLMDGAPGDHSIERSEEVIEWVLRTVFEELGDARIKLEGMILKPSMVIDGKKARKATVEEVAERTVKVLKRTVPAAVPGIAFLSGGQSTEEATAHLSAMNTVHDLPWKLTFSYGRALQQEALNAWKGKAENVAAGQRAFTHRAKMCSLAAKGSWKKDLEQAA</sequence>
<proteinExistence type="inferred from homology"/>
<dbReference type="InterPro" id="IPR029768">
    <property type="entry name" value="Aldolase_I_AS"/>
</dbReference>
<accession>A0ABS4R337</accession>
<organism evidence="7 8">
    <name type="scientific">Sinorhizobium kostiense</name>
    <dbReference type="NCBI Taxonomy" id="76747"/>
    <lineage>
        <taxon>Bacteria</taxon>
        <taxon>Pseudomonadati</taxon>
        <taxon>Pseudomonadota</taxon>
        <taxon>Alphaproteobacteria</taxon>
        <taxon>Hyphomicrobiales</taxon>
        <taxon>Rhizobiaceae</taxon>
        <taxon>Sinorhizobium/Ensifer group</taxon>
        <taxon>Sinorhizobium</taxon>
    </lineage>
</organism>
<keyword evidence="8" id="KW-1185">Reference proteome</keyword>
<dbReference type="PANTHER" id="PTHR11627">
    <property type="entry name" value="FRUCTOSE-BISPHOSPHATE ALDOLASE"/>
    <property type="match status" value="1"/>
</dbReference>
<dbReference type="PROSITE" id="PS00158">
    <property type="entry name" value="ALDOLASE_CLASS_I"/>
    <property type="match status" value="1"/>
</dbReference>
<dbReference type="NCBIfam" id="NF033379">
    <property type="entry name" value="FrucBisAld_I"/>
    <property type="match status" value="1"/>
</dbReference>
<evidence type="ECO:0000256" key="1">
    <source>
        <dbReference type="ARBA" id="ARBA00004714"/>
    </source>
</evidence>
<evidence type="ECO:0000256" key="2">
    <source>
        <dbReference type="ARBA" id="ARBA00010387"/>
    </source>
</evidence>
<dbReference type="Proteomes" id="UP000730739">
    <property type="component" value="Unassembled WGS sequence"/>
</dbReference>
<dbReference type="InterPro" id="IPR000741">
    <property type="entry name" value="FBA_I"/>
</dbReference>
<comment type="caution">
    <text evidence="7">The sequence shown here is derived from an EMBL/GenBank/DDBJ whole genome shotgun (WGS) entry which is preliminary data.</text>
</comment>
<dbReference type="Pfam" id="PF00274">
    <property type="entry name" value="Glycolytic"/>
    <property type="match status" value="1"/>
</dbReference>
<keyword evidence="5 6" id="KW-0456">Lyase</keyword>
<comment type="similarity">
    <text evidence="2 6">Belongs to the class I fructose-bisphosphate aldolase family.</text>
</comment>
<evidence type="ECO:0000256" key="6">
    <source>
        <dbReference type="RuleBase" id="RU003994"/>
    </source>
</evidence>
<evidence type="ECO:0000256" key="5">
    <source>
        <dbReference type="ARBA" id="ARBA00023239"/>
    </source>
</evidence>
<evidence type="ECO:0000313" key="8">
    <source>
        <dbReference type="Proteomes" id="UP000730739"/>
    </source>
</evidence>
<dbReference type="SUPFAM" id="SSF51569">
    <property type="entry name" value="Aldolase"/>
    <property type="match status" value="1"/>
</dbReference>
<dbReference type="RefSeq" id="WP_209603304.1">
    <property type="nucleotide sequence ID" value="NZ_JAGILA010000005.1"/>
</dbReference>
<protein>
    <recommendedName>
        <fullName evidence="3 6">Fructose-bisphosphate aldolase</fullName>
        <ecNumber evidence="3 6">4.1.2.13</ecNumber>
    </recommendedName>
</protein>
<dbReference type="EC" id="4.1.2.13" evidence="3 6"/>
<comment type="catalytic activity">
    <reaction evidence="6">
        <text>beta-D-fructose 1,6-bisphosphate = D-glyceraldehyde 3-phosphate + dihydroxyacetone phosphate</text>
        <dbReference type="Rhea" id="RHEA:14729"/>
        <dbReference type="ChEBI" id="CHEBI:32966"/>
        <dbReference type="ChEBI" id="CHEBI:57642"/>
        <dbReference type="ChEBI" id="CHEBI:59776"/>
        <dbReference type="EC" id="4.1.2.13"/>
    </reaction>
</comment>
<evidence type="ECO:0000256" key="4">
    <source>
        <dbReference type="ARBA" id="ARBA00023152"/>
    </source>
</evidence>
<reference evidence="7 8" key="1">
    <citation type="submission" date="2021-03" db="EMBL/GenBank/DDBJ databases">
        <title>Genomic Encyclopedia of Type Strains, Phase IV (KMG-IV): sequencing the most valuable type-strain genomes for metagenomic binning, comparative biology and taxonomic classification.</title>
        <authorList>
            <person name="Goeker M."/>
        </authorList>
    </citation>
    <scope>NUCLEOTIDE SEQUENCE [LARGE SCALE GENOMIC DNA]</scope>
    <source>
        <strain evidence="7 8">DSM 13372</strain>
    </source>
</reference>
<evidence type="ECO:0000256" key="3">
    <source>
        <dbReference type="ARBA" id="ARBA00013068"/>
    </source>
</evidence>
<evidence type="ECO:0000313" key="7">
    <source>
        <dbReference type="EMBL" id="MBP2237325.1"/>
    </source>
</evidence>
<dbReference type="InterPro" id="IPR013785">
    <property type="entry name" value="Aldolase_TIM"/>
</dbReference>
<dbReference type="EMBL" id="JAGILA010000005">
    <property type="protein sequence ID" value="MBP2237325.1"/>
    <property type="molecule type" value="Genomic_DNA"/>
</dbReference>